<dbReference type="AlphaFoldDB" id="A0A835JK65"/>
<proteinExistence type="predicted"/>
<evidence type="ECO:0000256" key="1">
    <source>
        <dbReference type="SAM" id="Phobius"/>
    </source>
</evidence>
<dbReference type="Proteomes" id="UP000657918">
    <property type="component" value="Unassembled WGS sequence"/>
</dbReference>
<gene>
    <name evidence="2" type="ORF">SADUNF_Sadunf12G0081600</name>
</gene>
<name>A0A835JK65_9ROSI</name>
<keyword evidence="1" id="KW-0472">Membrane</keyword>
<organism evidence="2 3">
    <name type="scientific">Salix dunnii</name>
    <dbReference type="NCBI Taxonomy" id="1413687"/>
    <lineage>
        <taxon>Eukaryota</taxon>
        <taxon>Viridiplantae</taxon>
        <taxon>Streptophyta</taxon>
        <taxon>Embryophyta</taxon>
        <taxon>Tracheophyta</taxon>
        <taxon>Spermatophyta</taxon>
        <taxon>Magnoliopsida</taxon>
        <taxon>eudicotyledons</taxon>
        <taxon>Gunneridae</taxon>
        <taxon>Pentapetalae</taxon>
        <taxon>rosids</taxon>
        <taxon>fabids</taxon>
        <taxon>Malpighiales</taxon>
        <taxon>Salicaceae</taxon>
        <taxon>Saliceae</taxon>
        <taxon>Salix</taxon>
    </lineage>
</organism>
<keyword evidence="1" id="KW-1133">Transmembrane helix</keyword>
<feature type="transmembrane region" description="Helical" evidence="1">
    <location>
        <begin position="44"/>
        <end position="64"/>
    </location>
</feature>
<sequence length="74" mass="8530">MEPNGDHIIIERLEAMTPIHSMEKKKKKQGQVLAPDVDISPPLMWLWMLAINLSGFCLDPRLACYTWGRRSTHI</sequence>
<accession>A0A835JK65</accession>
<dbReference type="EMBL" id="JADGMS010000012">
    <property type="protein sequence ID" value="KAF9671758.1"/>
    <property type="molecule type" value="Genomic_DNA"/>
</dbReference>
<evidence type="ECO:0000313" key="3">
    <source>
        <dbReference type="Proteomes" id="UP000657918"/>
    </source>
</evidence>
<keyword evidence="3" id="KW-1185">Reference proteome</keyword>
<protein>
    <submittedName>
        <fullName evidence="2">Uncharacterized protein</fullName>
    </submittedName>
</protein>
<comment type="caution">
    <text evidence="2">The sequence shown here is derived from an EMBL/GenBank/DDBJ whole genome shotgun (WGS) entry which is preliminary data.</text>
</comment>
<keyword evidence="1" id="KW-0812">Transmembrane</keyword>
<reference evidence="2 3" key="1">
    <citation type="submission" date="2020-10" db="EMBL/GenBank/DDBJ databases">
        <title>Plant Genome Project.</title>
        <authorList>
            <person name="Zhang R.-G."/>
        </authorList>
    </citation>
    <scope>NUCLEOTIDE SEQUENCE [LARGE SCALE GENOMIC DNA]</scope>
    <source>
        <strain evidence="2">FAFU-HL-1</strain>
        <tissue evidence="2">Leaf</tissue>
    </source>
</reference>
<evidence type="ECO:0000313" key="2">
    <source>
        <dbReference type="EMBL" id="KAF9671758.1"/>
    </source>
</evidence>